<name>A0A523YMR7_UNCAE</name>
<dbReference type="NCBIfam" id="NF010539">
    <property type="entry name" value="PRK13927.1"/>
    <property type="match status" value="1"/>
</dbReference>
<evidence type="ECO:0000313" key="9">
    <source>
        <dbReference type="Proteomes" id="UP000316925"/>
    </source>
</evidence>
<dbReference type="PROSITE" id="PS00297">
    <property type="entry name" value="HSP70_1"/>
    <property type="match status" value="1"/>
</dbReference>
<dbReference type="PANTHER" id="PTHR42749">
    <property type="entry name" value="CELL SHAPE-DETERMINING PROTEIN MREB"/>
    <property type="match status" value="1"/>
</dbReference>
<dbReference type="GO" id="GO:0008360">
    <property type="term" value="P:regulation of cell shape"/>
    <property type="evidence" value="ECO:0007669"/>
    <property type="project" value="UniProtKB-UniRule"/>
</dbReference>
<dbReference type="Pfam" id="PF06723">
    <property type="entry name" value="MreB_Mbl"/>
    <property type="match status" value="1"/>
</dbReference>
<dbReference type="CDD" id="cd10225">
    <property type="entry name" value="ASKHA_NBD_MreB-like"/>
    <property type="match status" value="1"/>
</dbReference>
<comment type="similarity">
    <text evidence="1">Belongs to the heat shock protein 70 family.</text>
</comment>
<feature type="binding site" evidence="7">
    <location>
        <begin position="286"/>
        <end position="289"/>
    </location>
    <ligand>
        <name>ATP</name>
        <dbReference type="ChEBI" id="CHEBI:30616"/>
    </ligand>
</feature>
<dbReference type="EMBL" id="SOIJ01000183">
    <property type="protein sequence ID" value="TET92729.1"/>
    <property type="molecule type" value="Genomic_DNA"/>
</dbReference>
<keyword evidence="2 7" id="KW-0963">Cytoplasm</keyword>
<dbReference type="NCBIfam" id="TIGR00904">
    <property type="entry name" value="mreB"/>
    <property type="match status" value="1"/>
</dbReference>
<evidence type="ECO:0000256" key="1">
    <source>
        <dbReference type="ARBA" id="ARBA00007381"/>
    </source>
</evidence>
<evidence type="ECO:0000256" key="6">
    <source>
        <dbReference type="ARBA" id="ARBA00023458"/>
    </source>
</evidence>
<dbReference type="Proteomes" id="UP000316925">
    <property type="component" value="Unassembled WGS sequence"/>
</dbReference>
<evidence type="ECO:0000256" key="2">
    <source>
        <dbReference type="ARBA" id="ARBA00022490"/>
    </source>
</evidence>
<dbReference type="GO" id="GO:0000902">
    <property type="term" value="P:cell morphogenesis"/>
    <property type="evidence" value="ECO:0007669"/>
    <property type="project" value="InterPro"/>
</dbReference>
<dbReference type="InterPro" id="IPR056546">
    <property type="entry name" value="MreB_MamK-like"/>
</dbReference>
<dbReference type="PRINTS" id="PR01652">
    <property type="entry name" value="SHAPEPROTEIN"/>
</dbReference>
<organism evidence="8 9">
    <name type="scientific">Aerophobetes bacterium</name>
    <dbReference type="NCBI Taxonomy" id="2030807"/>
    <lineage>
        <taxon>Bacteria</taxon>
        <taxon>Candidatus Aerophobota</taxon>
    </lineage>
</organism>
<reference evidence="8 9" key="1">
    <citation type="submission" date="2019-03" db="EMBL/GenBank/DDBJ databases">
        <title>Metabolic potential of uncultured bacteria and archaea associated with petroleum seepage in deep-sea sediments.</title>
        <authorList>
            <person name="Dong X."/>
            <person name="Hubert C."/>
        </authorList>
    </citation>
    <scope>NUCLEOTIDE SEQUENCE [LARGE SCALE GENOMIC DNA]</scope>
    <source>
        <strain evidence="8">E29_bin28</strain>
    </source>
</reference>
<dbReference type="HAMAP" id="MF_02207">
    <property type="entry name" value="MreB"/>
    <property type="match status" value="1"/>
</dbReference>
<comment type="function">
    <text evidence="7">Forms membrane-associated dynamic filaments that are essential for cell shape determination. Acts by regulating cell wall synthesis and cell elongation, and thus cell shape. A feedback loop between cell geometry and MreB localization may maintain elongated cell shape by targeting cell wall growth to regions of negative cell wall curvature.</text>
</comment>
<dbReference type="SUPFAM" id="SSF53067">
    <property type="entry name" value="Actin-like ATPase domain"/>
    <property type="match status" value="2"/>
</dbReference>
<comment type="subcellular location">
    <subcellularLocation>
        <location evidence="7">Cytoplasm</location>
    </subcellularLocation>
    <text evidence="7">Membrane-associated.</text>
</comment>
<evidence type="ECO:0000256" key="3">
    <source>
        <dbReference type="ARBA" id="ARBA00022741"/>
    </source>
</evidence>
<keyword evidence="5 7" id="KW-0133">Cell shape</keyword>
<dbReference type="PANTHER" id="PTHR42749:SF1">
    <property type="entry name" value="CELL SHAPE-DETERMINING PROTEIN MREB"/>
    <property type="match status" value="1"/>
</dbReference>
<gene>
    <name evidence="7" type="primary">mreB</name>
    <name evidence="8" type="ORF">E3J33_03215</name>
</gene>
<comment type="subunit">
    <text evidence="7">Forms polymers.</text>
</comment>
<keyword evidence="3 7" id="KW-0547">Nucleotide-binding</keyword>
<dbReference type="AlphaFoldDB" id="A0A523YMR7"/>
<protein>
    <recommendedName>
        <fullName evidence="7">Cell shape-determining protein MreB</fullName>
    </recommendedName>
</protein>
<dbReference type="InterPro" id="IPR004753">
    <property type="entry name" value="MreB"/>
</dbReference>
<evidence type="ECO:0000256" key="5">
    <source>
        <dbReference type="ARBA" id="ARBA00022960"/>
    </source>
</evidence>
<dbReference type="GO" id="GO:0005524">
    <property type="term" value="F:ATP binding"/>
    <property type="evidence" value="ECO:0007669"/>
    <property type="project" value="UniProtKB-KW"/>
</dbReference>
<proteinExistence type="inferred from homology"/>
<comment type="caution">
    <text evidence="7">Lacks conserved residue(s) required for the propagation of feature annotation.</text>
</comment>
<feature type="binding site" evidence="7">
    <location>
        <begin position="206"/>
        <end position="209"/>
    </location>
    <ligand>
        <name>ATP</name>
        <dbReference type="ChEBI" id="CHEBI:30616"/>
    </ligand>
</feature>
<sequence length="333" mass="35738">MFSVGKKIGIDLGTTNSLVYVEGKGIVFNEPSVVAIDKESGKILAIGTEARDMLGRTPGSISAIRPVENGVIADYKIVESMLKFYVRKVYGRWIFFPPYLMICIPTGGTSVERRAVVNAAIQAGSKKVFLIDESKAAAIGANLDIAKPQGNMVVDVGGGTTDIAVLSMGDIVAAETLRTGGNRQDQAIGRYMRKHHNLALGEITTEYIKTKIGYAILPPKNEKFEVRGRDLVTGLPKRVKISAEEISEILSEPLSSIVEGVKAVLERTPPELAADIIERGIILTGGGSLLKNFPQLIEKTTGVKAQLADDPLSCVAIGTGRALQSIDLLKEVY</sequence>
<dbReference type="Gene3D" id="3.30.420.40">
    <property type="match status" value="3"/>
</dbReference>
<dbReference type="InterPro" id="IPR018181">
    <property type="entry name" value="Heat_shock_70_CS"/>
</dbReference>
<evidence type="ECO:0000313" key="8">
    <source>
        <dbReference type="EMBL" id="TET92729.1"/>
    </source>
</evidence>
<evidence type="ECO:0000256" key="7">
    <source>
        <dbReference type="HAMAP-Rule" id="MF_02207"/>
    </source>
</evidence>
<dbReference type="GO" id="GO:0005737">
    <property type="term" value="C:cytoplasm"/>
    <property type="evidence" value="ECO:0007669"/>
    <property type="project" value="UniProtKB-SubCell"/>
</dbReference>
<dbReference type="InterPro" id="IPR043129">
    <property type="entry name" value="ATPase_NBD"/>
</dbReference>
<comment type="similarity">
    <text evidence="6 7">Belongs to the FtsA/MreB family.</text>
</comment>
<accession>A0A523YMR7</accession>
<feature type="binding site" evidence="7">
    <location>
        <begin position="158"/>
        <end position="160"/>
    </location>
    <ligand>
        <name>ATP</name>
        <dbReference type="ChEBI" id="CHEBI:30616"/>
    </ligand>
</feature>
<keyword evidence="4 7" id="KW-0067">ATP-binding</keyword>
<comment type="caution">
    <text evidence="8">The sequence shown here is derived from an EMBL/GenBank/DDBJ whole genome shotgun (WGS) entry which is preliminary data.</text>
</comment>
<evidence type="ECO:0000256" key="4">
    <source>
        <dbReference type="ARBA" id="ARBA00022840"/>
    </source>
</evidence>